<dbReference type="Proteomes" id="UP001241377">
    <property type="component" value="Unassembled WGS sequence"/>
</dbReference>
<accession>A0ACC2W9G1</accession>
<proteinExistence type="predicted"/>
<evidence type="ECO:0000313" key="2">
    <source>
        <dbReference type="Proteomes" id="UP001241377"/>
    </source>
</evidence>
<comment type="caution">
    <text evidence="1">The sequence shown here is derived from an EMBL/GenBank/DDBJ whole genome shotgun (WGS) entry which is preliminary data.</text>
</comment>
<name>A0ACC2W9G1_9TREE</name>
<organism evidence="1 2">
    <name type="scientific">Naganishia cerealis</name>
    <dbReference type="NCBI Taxonomy" id="610337"/>
    <lineage>
        <taxon>Eukaryota</taxon>
        <taxon>Fungi</taxon>
        <taxon>Dikarya</taxon>
        <taxon>Basidiomycota</taxon>
        <taxon>Agaricomycotina</taxon>
        <taxon>Tremellomycetes</taxon>
        <taxon>Filobasidiales</taxon>
        <taxon>Filobasidiaceae</taxon>
        <taxon>Naganishia</taxon>
    </lineage>
</organism>
<gene>
    <name evidence="1" type="ORF">QFC19_002525</name>
</gene>
<evidence type="ECO:0000313" key="1">
    <source>
        <dbReference type="EMBL" id="KAJ9108277.1"/>
    </source>
</evidence>
<dbReference type="EMBL" id="JASBWR010000021">
    <property type="protein sequence ID" value="KAJ9108277.1"/>
    <property type="molecule type" value="Genomic_DNA"/>
</dbReference>
<sequence length="313" mass="33887">MPPVAANKTTLKRINKEIVDIQKAQKSGEMGDILLQPDETNMHRWTGWLPGPPGSPYEGGHFEVAIELPKDYPFTPPKLQWITPIYHCNISMSSGAICLDTLKNNWSPALSIFKVMLSLSALLCEPNPDDPLVREIAMQWRKSRQDHDSKAAQLTKEYAFRTLSRANLAKRQRFKDGLEQTYGTADASPSTGPSASPSSGAKASPRPAHALPTTTAAGRPLAGSSRVASSSSLRTSRSESTNAVVDIIDLDEDDTPSTSAGTPNGSNDARAGQRRRLEGGEESVHGRRVRSRLSENTTDGGNDGAQDELIVLD</sequence>
<reference evidence="1" key="1">
    <citation type="submission" date="2023-04" db="EMBL/GenBank/DDBJ databases">
        <title>Draft Genome sequencing of Naganishia species isolated from polar environments using Oxford Nanopore Technology.</title>
        <authorList>
            <person name="Leo P."/>
            <person name="Venkateswaran K."/>
        </authorList>
    </citation>
    <scope>NUCLEOTIDE SEQUENCE</scope>
    <source>
        <strain evidence="1">MNA-CCFEE 5261</strain>
    </source>
</reference>
<keyword evidence="2" id="KW-1185">Reference proteome</keyword>
<protein>
    <submittedName>
        <fullName evidence="1">Uncharacterized protein</fullName>
    </submittedName>
</protein>